<dbReference type="InterPro" id="IPR036890">
    <property type="entry name" value="HATPase_C_sf"/>
</dbReference>
<evidence type="ECO:0000256" key="10">
    <source>
        <dbReference type="ARBA" id="ARBA00022989"/>
    </source>
</evidence>
<keyword evidence="4" id="KW-0597">Phosphoprotein</keyword>
<dbReference type="Pfam" id="PF00512">
    <property type="entry name" value="HisKA"/>
    <property type="match status" value="1"/>
</dbReference>
<gene>
    <name evidence="15" type="ORF">AB3G34_10720</name>
</gene>
<dbReference type="SMART" id="SM00387">
    <property type="entry name" value="HATPase_c"/>
    <property type="match status" value="1"/>
</dbReference>
<reference evidence="15" key="1">
    <citation type="submission" date="2024-07" db="EMBL/GenBank/DDBJ databases">
        <authorList>
            <person name="Biller S.J."/>
        </authorList>
    </citation>
    <scope>NUCLEOTIDE SEQUENCE</scope>
    <source>
        <strain evidence="15">WC2409</strain>
    </source>
</reference>
<evidence type="ECO:0000256" key="2">
    <source>
        <dbReference type="ARBA" id="ARBA00004141"/>
    </source>
</evidence>
<proteinExistence type="predicted"/>
<dbReference type="RefSeq" id="WP_367771712.1">
    <property type="nucleotide sequence ID" value="NZ_CP165625.1"/>
</dbReference>
<sequence>MRKFKAKKHSILMQSSISIALVFTVSIICFFSLKYIDYRITALILLMTVSIVAMLFEIIPVVVTAILSGLILNFFFILPLYTFHITNTEDILLFLMYFIIALVNAVLTLKIREAEKKARDKEEKEKTIKLYNTLLNSLSHELRTPIATIIGAIDILKENKNKLSEINQNALLDEIDSATIRLNRQVENLLNMSRLETGMLKLKLDWCDSNELIYGVIQKIATIKNNHTIHFISNEKLPLFKLDAGLMEEIIQNLITNALQYTPKNSIIKIEASHQNDSCVFSVSDNGNGFPESQIQFAFDKFYRLPSTKTGGSGLGLSIVKGFVEAHNGTIKLKNNLNSGANFTVTIPTETSYLNNLKNE</sequence>
<evidence type="ECO:0000256" key="5">
    <source>
        <dbReference type="ARBA" id="ARBA00022679"/>
    </source>
</evidence>
<dbReference type="GO" id="GO:0005886">
    <property type="term" value="C:plasma membrane"/>
    <property type="evidence" value="ECO:0007669"/>
    <property type="project" value="TreeGrafter"/>
</dbReference>
<dbReference type="PANTHER" id="PTHR45569:SF1">
    <property type="entry name" value="SENSOR PROTEIN KDPD"/>
    <property type="match status" value="1"/>
</dbReference>
<dbReference type="InterPro" id="IPR003594">
    <property type="entry name" value="HATPase_dom"/>
</dbReference>
<name>A0AB39VZU5_9FLAO</name>
<evidence type="ECO:0000256" key="6">
    <source>
        <dbReference type="ARBA" id="ARBA00022692"/>
    </source>
</evidence>
<dbReference type="InterPro" id="IPR003661">
    <property type="entry name" value="HisK_dim/P_dom"/>
</dbReference>
<keyword evidence="7" id="KW-0547">Nucleotide-binding</keyword>
<dbReference type="FunFam" id="3.30.565.10:FF:000006">
    <property type="entry name" value="Sensor histidine kinase WalK"/>
    <property type="match status" value="1"/>
</dbReference>
<keyword evidence="8" id="KW-0418">Kinase</keyword>
<dbReference type="InterPro" id="IPR004358">
    <property type="entry name" value="Sig_transdc_His_kin-like_C"/>
</dbReference>
<keyword evidence="12 13" id="KW-0472">Membrane</keyword>
<dbReference type="GO" id="GO:0005524">
    <property type="term" value="F:ATP binding"/>
    <property type="evidence" value="ECO:0007669"/>
    <property type="project" value="UniProtKB-KW"/>
</dbReference>
<accession>A0AB39VZU5</accession>
<keyword evidence="10 13" id="KW-1133">Transmembrane helix</keyword>
<dbReference type="InterPro" id="IPR036097">
    <property type="entry name" value="HisK_dim/P_sf"/>
</dbReference>
<dbReference type="InterPro" id="IPR038318">
    <property type="entry name" value="KdpD_sf"/>
</dbReference>
<feature type="transmembrane region" description="Helical" evidence="13">
    <location>
        <begin position="91"/>
        <end position="109"/>
    </location>
</feature>
<dbReference type="CDD" id="cd00082">
    <property type="entry name" value="HisKA"/>
    <property type="match status" value="1"/>
</dbReference>
<evidence type="ECO:0000256" key="1">
    <source>
        <dbReference type="ARBA" id="ARBA00000085"/>
    </source>
</evidence>
<evidence type="ECO:0000256" key="3">
    <source>
        <dbReference type="ARBA" id="ARBA00012438"/>
    </source>
</evidence>
<dbReference type="CDD" id="cd00075">
    <property type="entry name" value="HATPase"/>
    <property type="match status" value="1"/>
</dbReference>
<evidence type="ECO:0000256" key="7">
    <source>
        <dbReference type="ARBA" id="ARBA00022741"/>
    </source>
</evidence>
<feature type="transmembrane region" description="Helical" evidence="13">
    <location>
        <begin position="39"/>
        <end position="56"/>
    </location>
</feature>
<dbReference type="SMART" id="SM00388">
    <property type="entry name" value="HisKA"/>
    <property type="match status" value="1"/>
</dbReference>
<organism evidence="15">
    <name type="scientific">Flavobacterium sp. WC2409</name>
    <dbReference type="NCBI Taxonomy" id="3234139"/>
    <lineage>
        <taxon>Bacteria</taxon>
        <taxon>Pseudomonadati</taxon>
        <taxon>Bacteroidota</taxon>
        <taxon>Flavobacteriia</taxon>
        <taxon>Flavobacteriales</taxon>
        <taxon>Flavobacteriaceae</taxon>
        <taxon>Flavobacterium</taxon>
    </lineage>
</organism>
<dbReference type="InterPro" id="IPR052023">
    <property type="entry name" value="Histidine_kinase_KdpD"/>
</dbReference>
<keyword evidence="9 15" id="KW-0067">ATP-binding</keyword>
<dbReference type="Gene3D" id="3.30.565.10">
    <property type="entry name" value="Histidine kinase-like ATPase, C-terminal domain"/>
    <property type="match status" value="1"/>
</dbReference>
<dbReference type="InterPro" id="IPR005467">
    <property type="entry name" value="His_kinase_dom"/>
</dbReference>
<keyword evidence="5" id="KW-0808">Transferase</keyword>
<dbReference type="Gene3D" id="1.20.120.620">
    <property type="entry name" value="Backbone structure of the membrane domain of e. Coli histidine kinase receptor kdpd"/>
    <property type="match status" value="1"/>
</dbReference>
<feature type="domain" description="Histidine kinase" evidence="14">
    <location>
        <begin position="137"/>
        <end position="351"/>
    </location>
</feature>
<dbReference type="Gene3D" id="1.10.287.130">
    <property type="match status" value="1"/>
</dbReference>
<evidence type="ECO:0000256" key="11">
    <source>
        <dbReference type="ARBA" id="ARBA00023012"/>
    </source>
</evidence>
<evidence type="ECO:0000256" key="8">
    <source>
        <dbReference type="ARBA" id="ARBA00022777"/>
    </source>
</evidence>
<evidence type="ECO:0000256" key="12">
    <source>
        <dbReference type="ARBA" id="ARBA00023136"/>
    </source>
</evidence>
<feature type="transmembrane region" description="Helical" evidence="13">
    <location>
        <begin position="12"/>
        <end position="33"/>
    </location>
</feature>
<protein>
    <recommendedName>
        <fullName evidence="3">histidine kinase</fullName>
        <ecNumber evidence="3">2.7.13.3</ecNumber>
    </recommendedName>
</protein>
<evidence type="ECO:0000256" key="4">
    <source>
        <dbReference type="ARBA" id="ARBA00022553"/>
    </source>
</evidence>
<dbReference type="PROSITE" id="PS50109">
    <property type="entry name" value="HIS_KIN"/>
    <property type="match status" value="1"/>
</dbReference>
<comment type="catalytic activity">
    <reaction evidence="1">
        <text>ATP + protein L-histidine = ADP + protein N-phospho-L-histidine.</text>
        <dbReference type="EC" id="2.7.13.3"/>
    </reaction>
</comment>
<dbReference type="PRINTS" id="PR00344">
    <property type="entry name" value="BCTRLSENSOR"/>
</dbReference>
<dbReference type="EMBL" id="CP165625">
    <property type="protein sequence ID" value="XDU94369.1"/>
    <property type="molecule type" value="Genomic_DNA"/>
</dbReference>
<dbReference type="PANTHER" id="PTHR45569">
    <property type="entry name" value="SENSOR PROTEIN KDPD"/>
    <property type="match status" value="1"/>
</dbReference>
<dbReference type="SUPFAM" id="SSF47384">
    <property type="entry name" value="Homodimeric domain of signal transducing histidine kinase"/>
    <property type="match status" value="1"/>
</dbReference>
<feature type="transmembrane region" description="Helical" evidence="13">
    <location>
        <begin position="63"/>
        <end position="85"/>
    </location>
</feature>
<dbReference type="AlphaFoldDB" id="A0AB39VZU5"/>
<dbReference type="InterPro" id="IPR025201">
    <property type="entry name" value="KdpD_TM"/>
</dbReference>
<keyword evidence="11" id="KW-0902">Two-component regulatory system</keyword>
<dbReference type="GO" id="GO:0000155">
    <property type="term" value="F:phosphorelay sensor kinase activity"/>
    <property type="evidence" value="ECO:0007669"/>
    <property type="project" value="InterPro"/>
</dbReference>
<dbReference type="SUPFAM" id="SSF55874">
    <property type="entry name" value="ATPase domain of HSP90 chaperone/DNA topoisomerase II/histidine kinase"/>
    <property type="match status" value="1"/>
</dbReference>
<keyword evidence="6 13" id="KW-0812">Transmembrane</keyword>
<dbReference type="EC" id="2.7.13.3" evidence="3"/>
<evidence type="ECO:0000256" key="9">
    <source>
        <dbReference type="ARBA" id="ARBA00022840"/>
    </source>
</evidence>
<evidence type="ECO:0000313" key="15">
    <source>
        <dbReference type="EMBL" id="XDU94369.1"/>
    </source>
</evidence>
<evidence type="ECO:0000256" key="13">
    <source>
        <dbReference type="SAM" id="Phobius"/>
    </source>
</evidence>
<dbReference type="Pfam" id="PF13493">
    <property type="entry name" value="DUF4118"/>
    <property type="match status" value="1"/>
</dbReference>
<dbReference type="Pfam" id="PF02518">
    <property type="entry name" value="HATPase_c"/>
    <property type="match status" value="1"/>
</dbReference>
<evidence type="ECO:0000259" key="14">
    <source>
        <dbReference type="PROSITE" id="PS50109"/>
    </source>
</evidence>
<comment type="subcellular location">
    <subcellularLocation>
        <location evidence="2">Membrane</location>
        <topology evidence="2">Multi-pass membrane protein</topology>
    </subcellularLocation>
</comment>